<dbReference type="GO" id="GO:0000978">
    <property type="term" value="F:RNA polymerase II cis-regulatory region sequence-specific DNA binding"/>
    <property type="evidence" value="ECO:0007669"/>
    <property type="project" value="TreeGrafter"/>
</dbReference>
<proteinExistence type="predicted"/>
<dbReference type="InterPro" id="IPR039779">
    <property type="entry name" value="RFX-like"/>
</dbReference>
<dbReference type="PANTHER" id="PTHR12619">
    <property type="entry name" value="RFX TRANSCRIPTION FACTOR FAMILY"/>
    <property type="match status" value="1"/>
</dbReference>
<dbReference type="AlphaFoldDB" id="A0A091JT69"/>
<organism evidence="2 3">
    <name type="scientific">Colius striatus</name>
    <name type="common">Speckled mousebird</name>
    <dbReference type="NCBI Taxonomy" id="57412"/>
    <lineage>
        <taxon>Eukaryota</taxon>
        <taxon>Metazoa</taxon>
        <taxon>Chordata</taxon>
        <taxon>Craniata</taxon>
        <taxon>Vertebrata</taxon>
        <taxon>Euteleostomi</taxon>
        <taxon>Archelosauria</taxon>
        <taxon>Archosauria</taxon>
        <taxon>Dinosauria</taxon>
        <taxon>Saurischia</taxon>
        <taxon>Theropoda</taxon>
        <taxon>Coelurosauria</taxon>
        <taxon>Aves</taxon>
        <taxon>Neognathae</taxon>
        <taxon>Neoaves</taxon>
        <taxon>Telluraves</taxon>
        <taxon>Coraciimorphae</taxon>
        <taxon>Coliiformes</taxon>
        <taxon>Coliidae</taxon>
        <taxon>Colius</taxon>
    </lineage>
</organism>
<keyword evidence="3" id="KW-1185">Reference proteome</keyword>
<name>A0A091JT69_COLST</name>
<dbReference type="PANTHER" id="PTHR12619:SF24">
    <property type="entry name" value="DNA-BINDING PROTEIN RFX8"/>
    <property type="match status" value="1"/>
</dbReference>
<evidence type="ECO:0000313" key="2">
    <source>
        <dbReference type="EMBL" id="KFP27920.1"/>
    </source>
</evidence>
<dbReference type="Proteomes" id="UP000053615">
    <property type="component" value="Unassembled WGS sequence"/>
</dbReference>
<keyword evidence="2" id="KW-0238">DNA-binding</keyword>
<accession>A0A091JT69</accession>
<feature type="non-terminal residue" evidence="2">
    <location>
        <position position="1"/>
    </location>
</feature>
<reference evidence="2 3" key="1">
    <citation type="submission" date="2014-04" db="EMBL/GenBank/DDBJ databases">
        <title>Genome evolution of avian class.</title>
        <authorList>
            <person name="Zhang G."/>
            <person name="Li C."/>
        </authorList>
    </citation>
    <scope>NUCLEOTIDE SEQUENCE [LARGE SCALE GENOMIC DNA]</scope>
    <source>
        <strain evidence="2">BGI_N325</strain>
    </source>
</reference>
<gene>
    <name evidence="2" type="ORF">N325_06242</name>
</gene>
<feature type="domain" description="RFX1-4/6/8-like BCD" evidence="1">
    <location>
        <begin position="4"/>
        <end position="144"/>
    </location>
</feature>
<sequence length="144" mass="16391">SSSLTEVRMFRKRLQRKIELSNMAKTMKILLQDNSKVTVLQSDLHALFSEGFLDVPGNLFQNSEELQNVTELKCLKDFVSLLASSTDVRALLNCVSSNLDTFVIQPTRSKEEFRKLASDFQLRWNFLLSEVSKAMTLSYADSFG</sequence>
<dbReference type="GO" id="GO:0000981">
    <property type="term" value="F:DNA-binding transcription factor activity, RNA polymerase II-specific"/>
    <property type="evidence" value="ECO:0007669"/>
    <property type="project" value="TreeGrafter"/>
</dbReference>
<feature type="non-terminal residue" evidence="2">
    <location>
        <position position="144"/>
    </location>
</feature>
<evidence type="ECO:0000259" key="1">
    <source>
        <dbReference type="Pfam" id="PF25340"/>
    </source>
</evidence>
<dbReference type="InterPro" id="IPR057321">
    <property type="entry name" value="RFX1-4/6/8-like_BCD"/>
</dbReference>
<dbReference type="EMBL" id="KK530703">
    <property type="protein sequence ID" value="KFP27920.1"/>
    <property type="molecule type" value="Genomic_DNA"/>
</dbReference>
<protein>
    <submittedName>
        <fullName evidence="2">DNA-binding protein RFX8</fullName>
    </submittedName>
</protein>
<evidence type="ECO:0000313" key="3">
    <source>
        <dbReference type="Proteomes" id="UP000053615"/>
    </source>
</evidence>
<dbReference type="Pfam" id="PF25340">
    <property type="entry name" value="BCD_RFX"/>
    <property type="match status" value="1"/>
</dbReference>